<dbReference type="Gene3D" id="2.60.120.330">
    <property type="entry name" value="B-lactam Antibiotic, Isopenicillin N Synthase, Chain"/>
    <property type="match status" value="1"/>
</dbReference>
<name>A0AA38GM49_TAXCH</name>
<dbReference type="InterPro" id="IPR026992">
    <property type="entry name" value="DIOX_N"/>
</dbReference>
<dbReference type="SUPFAM" id="SSF51197">
    <property type="entry name" value="Clavaminate synthase-like"/>
    <property type="match status" value="1"/>
</dbReference>
<evidence type="ECO:0000259" key="4">
    <source>
        <dbReference type="PROSITE" id="PS51471"/>
    </source>
</evidence>
<sequence length="307" mass="35220">MAEIDLPLIDVSQFPQELEFEGAHFQNHPEVAKLGEACKEWGFFRVVNHGIEPDLLQKVMSVSRDLLSMPAEVKERVQTYNAVQTYNRSESFYFLDMPNPDLIQQISRKIWPEDGNSNFCLFLSDLQTKITKSILASLGLDPRTFYQCDFEKCKATLFINKYSCDEKCRIGDEALASHADPGCLTILYNDEMEGLEIRSKQGEWFNVRPAPDSFIVNLGDSMKAWSNGRYRSADHRVVYRGWMNRISLPFFITPPLDAQIWAPQELVDENNPRRYKSFMFSQFLNGVTNTEAINGELPNAIEFLAGM</sequence>
<organism evidence="5 6">
    <name type="scientific">Taxus chinensis</name>
    <name type="common">Chinese yew</name>
    <name type="synonym">Taxus wallichiana var. chinensis</name>
    <dbReference type="NCBI Taxonomy" id="29808"/>
    <lineage>
        <taxon>Eukaryota</taxon>
        <taxon>Viridiplantae</taxon>
        <taxon>Streptophyta</taxon>
        <taxon>Embryophyta</taxon>
        <taxon>Tracheophyta</taxon>
        <taxon>Spermatophyta</taxon>
        <taxon>Pinopsida</taxon>
        <taxon>Pinidae</taxon>
        <taxon>Conifers II</taxon>
        <taxon>Cupressales</taxon>
        <taxon>Taxaceae</taxon>
        <taxon>Taxus</taxon>
    </lineage>
</organism>
<dbReference type="EMBL" id="JAHRHJ020000002">
    <property type="protein sequence ID" value="KAH9325441.1"/>
    <property type="molecule type" value="Genomic_DNA"/>
</dbReference>
<dbReference type="PROSITE" id="PS51471">
    <property type="entry name" value="FE2OG_OXY"/>
    <property type="match status" value="1"/>
</dbReference>
<keyword evidence="3" id="KW-0560">Oxidoreductase</keyword>
<dbReference type="Proteomes" id="UP000824469">
    <property type="component" value="Unassembled WGS sequence"/>
</dbReference>
<evidence type="ECO:0000313" key="6">
    <source>
        <dbReference type="Proteomes" id="UP000824469"/>
    </source>
</evidence>
<dbReference type="InterPro" id="IPR050231">
    <property type="entry name" value="Iron_ascorbate_oxido_reductase"/>
</dbReference>
<reference evidence="5 6" key="1">
    <citation type="journal article" date="2021" name="Nat. Plants">
        <title>The Taxus genome provides insights into paclitaxel biosynthesis.</title>
        <authorList>
            <person name="Xiong X."/>
            <person name="Gou J."/>
            <person name="Liao Q."/>
            <person name="Li Y."/>
            <person name="Zhou Q."/>
            <person name="Bi G."/>
            <person name="Li C."/>
            <person name="Du R."/>
            <person name="Wang X."/>
            <person name="Sun T."/>
            <person name="Guo L."/>
            <person name="Liang H."/>
            <person name="Lu P."/>
            <person name="Wu Y."/>
            <person name="Zhang Z."/>
            <person name="Ro D.K."/>
            <person name="Shang Y."/>
            <person name="Huang S."/>
            <person name="Yan J."/>
        </authorList>
    </citation>
    <scope>NUCLEOTIDE SEQUENCE [LARGE SCALE GENOMIC DNA]</scope>
    <source>
        <strain evidence="5">Ta-2019</strain>
    </source>
</reference>
<dbReference type="OMA" id="SEFSNCH"/>
<evidence type="ECO:0000256" key="1">
    <source>
        <dbReference type="ARBA" id="ARBA00022723"/>
    </source>
</evidence>
<gene>
    <name evidence="5" type="ORF">KI387_005619</name>
</gene>
<feature type="domain" description="Fe2OG dioxygenase" evidence="4">
    <location>
        <begin position="149"/>
        <end position="254"/>
    </location>
</feature>
<dbReference type="InterPro" id="IPR005123">
    <property type="entry name" value="Oxoglu/Fe-dep_dioxygenase_dom"/>
</dbReference>
<comment type="similarity">
    <text evidence="3">Belongs to the iron/ascorbate-dependent oxidoreductase family.</text>
</comment>
<dbReference type="AlphaFoldDB" id="A0AA38GM49"/>
<protein>
    <recommendedName>
        <fullName evidence="4">Fe2OG dioxygenase domain-containing protein</fullName>
    </recommendedName>
</protein>
<dbReference type="Pfam" id="PF14226">
    <property type="entry name" value="DIOX_N"/>
    <property type="match status" value="1"/>
</dbReference>
<dbReference type="Pfam" id="PF03171">
    <property type="entry name" value="2OG-FeII_Oxy"/>
    <property type="match status" value="1"/>
</dbReference>
<proteinExistence type="inferred from homology"/>
<comment type="caution">
    <text evidence="5">The sequence shown here is derived from an EMBL/GenBank/DDBJ whole genome shotgun (WGS) entry which is preliminary data.</text>
</comment>
<dbReference type="InterPro" id="IPR044861">
    <property type="entry name" value="IPNS-like_FE2OG_OXY"/>
</dbReference>
<keyword evidence="2 3" id="KW-0408">Iron</keyword>
<evidence type="ECO:0000313" key="5">
    <source>
        <dbReference type="EMBL" id="KAH9325441.1"/>
    </source>
</evidence>
<dbReference type="InterPro" id="IPR027443">
    <property type="entry name" value="IPNS-like_sf"/>
</dbReference>
<keyword evidence="1 3" id="KW-0479">Metal-binding</keyword>
<evidence type="ECO:0000256" key="3">
    <source>
        <dbReference type="RuleBase" id="RU003682"/>
    </source>
</evidence>
<dbReference type="GO" id="GO:0046872">
    <property type="term" value="F:metal ion binding"/>
    <property type="evidence" value="ECO:0007669"/>
    <property type="project" value="UniProtKB-KW"/>
</dbReference>
<evidence type="ECO:0000256" key="2">
    <source>
        <dbReference type="ARBA" id="ARBA00023004"/>
    </source>
</evidence>
<dbReference type="GO" id="GO:0016491">
    <property type="term" value="F:oxidoreductase activity"/>
    <property type="evidence" value="ECO:0007669"/>
    <property type="project" value="UniProtKB-KW"/>
</dbReference>
<accession>A0AA38GM49</accession>
<dbReference type="PANTHER" id="PTHR47990">
    <property type="entry name" value="2-OXOGLUTARATE (2OG) AND FE(II)-DEPENDENT OXYGENASE SUPERFAMILY PROTEIN-RELATED"/>
    <property type="match status" value="1"/>
</dbReference>
<keyword evidence="6" id="KW-1185">Reference proteome</keyword>